<organism evidence="1 2">
    <name type="scientific">Scophthalmus maximus</name>
    <name type="common">Turbot</name>
    <name type="synonym">Psetta maxima</name>
    <dbReference type="NCBI Taxonomy" id="52904"/>
    <lineage>
        <taxon>Eukaryota</taxon>
        <taxon>Metazoa</taxon>
        <taxon>Chordata</taxon>
        <taxon>Craniata</taxon>
        <taxon>Vertebrata</taxon>
        <taxon>Euteleostomi</taxon>
        <taxon>Actinopterygii</taxon>
        <taxon>Neopterygii</taxon>
        <taxon>Teleostei</taxon>
        <taxon>Neoteleostei</taxon>
        <taxon>Acanthomorphata</taxon>
        <taxon>Carangaria</taxon>
        <taxon>Pleuronectiformes</taxon>
        <taxon>Pleuronectoidei</taxon>
        <taxon>Scophthalmidae</taxon>
        <taxon>Scophthalmus</taxon>
    </lineage>
</organism>
<keyword evidence="2" id="KW-1185">Reference proteome</keyword>
<gene>
    <name evidence="1" type="ORF">SMAX5B_014528</name>
</gene>
<accession>A0A2U9C0L9</accession>
<reference evidence="1 2" key="1">
    <citation type="submission" date="2017-12" db="EMBL/GenBank/DDBJ databases">
        <title>Integrating genomic resources of turbot (Scophthalmus maximus) in depth evaluation of genetic and physical mapping variation across individuals.</title>
        <authorList>
            <person name="Martinez P."/>
        </authorList>
    </citation>
    <scope>NUCLEOTIDE SEQUENCE [LARGE SCALE GENOMIC DNA]</scope>
</reference>
<evidence type="ECO:0000313" key="1">
    <source>
        <dbReference type="EMBL" id="AWP10167.1"/>
    </source>
</evidence>
<dbReference type="Proteomes" id="UP000246464">
    <property type="component" value="Chromosome 11"/>
</dbReference>
<sequence>MEPIKGGPLGTPTQREAIRGGLPARGFQKQRWDLDEVRLEHLPGCRSQEICPCAVVIKGP</sequence>
<name>A0A2U9C0L9_SCOMX</name>
<evidence type="ECO:0000313" key="2">
    <source>
        <dbReference type="Proteomes" id="UP000246464"/>
    </source>
</evidence>
<protein>
    <submittedName>
        <fullName evidence="1">Uncharacterized protein</fullName>
    </submittedName>
</protein>
<proteinExistence type="predicted"/>
<dbReference type="AlphaFoldDB" id="A0A2U9C0L9"/>
<dbReference type="EMBL" id="CP026253">
    <property type="protein sequence ID" value="AWP10167.1"/>
    <property type="molecule type" value="Genomic_DNA"/>
</dbReference>